<sequence>MHVCVHPPMILSSRRGRAATQPQHRVAHAERRKPWSATAKNGGRGRHATPPRARARGRRAGFCEGEIPVPKKKNWDGSRRGVRVPVEDGELVVDRDRGIPGVRSQAGRHATRGCAHVDCGEEMGLIRAIFLFFLSLTKIKEHRTC</sequence>
<organism evidence="2 3">
    <name type="scientific">Oryza sativa subsp. japonica</name>
    <name type="common">Rice</name>
    <dbReference type="NCBI Taxonomy" id="39947"/>
    <lineage>
        <taxon>Eukaryota</taxon>
        <taxon>Viridiplantae</taxon>
        <taxon>Streptophyta</taxon>
        <taxon>Embryophyta</taxon>
        <taxon>Tracheophyta</taxon>
        <taxon>Spermatophyta</taxon>
        <taxon>Magnoliopsida</taxon>
        <taxon>Liliopsida</taxon>
        <taxon>Poales</taxon>
        <taxon>Poaceae</taxon>
        <taxon>BOP clade</taxon>
        <taxon>Oryzoideae</taxon>
        <taxon>Oryzeae</taxon>
        <taxon>Oryzinae</taxon>
        <taxon>Oryza</taxon>
        <taxon>Oryza sativa</taxon>
    </lineage>
</organism>
<proteinExistence type="predicted"/>
<reference evidence="3" key="2">
    <citation type="journal article" date="2008" name="Nucleic Acids Res.">
        <title>The rice annotation project database (RAP-DB): 2008 update.</title>
        <authorList>
            <consortium name="The rice annotation project (RAP)"/>
        </authorList>
    </citation>
    <scope>GENOME REANNOTATION</scope>
    <source>
        <strain evidence="3">cv. Nipponbare</strain>
    </source>
</reference>
<gene>
    <name evidence="2" type="primary">OJ1014_E06.13</name>
</gene>
<dbReference type="AlphaFoldDB" id="Q6ZKY2"/>
<dbReference type="EMBL" id="AP003857">
    <property type="protein sequence ID" value="BAD08750.1"/>
    <property type="molecule type" value="Genomic_DNA"/>
</dbReference>
<accession>Q6ZKY2</accession>
<feature type="compositionally biased region" description="Basic residues" evidence="1">
    <location>
        <begin position="43"/>
        <end position="59"/>
    </location>
</feature>
<protein>
    <submittedName>
        <fullName evidence="2">Uncharacterized protein</fullName>
    </submittedName>
</protein>
<dbReference type="Proteomes" id="UP000000763">
    <property type="component" value="Chromosome 8"/>
</dbReference>
<reference evidence="3" key="1">
    <citation type="journal article" date="2005" name="Nature">
        <title>The map-based sequence of the rice genome.</title>
        <authorList>
            <consortium name="International rice genome sequencing project (IRGSP)"/>
            <person name="Matsumoto T."/>
            <person name="Wu J."/>
            <person name="Kanamori H."/>
            <person name="Katayose Y."/>
            <person name="Fujisawa M."/>
            <person name="Namiki N."/>
            <person name="Mizuno H."/>
            <person name="Yamamoto K."/>
            <person name="Antonio B.A."/>
            <person name="Baba T."/>
            <person name="Sakata K."/>
            <person name="Nagamura Y."/>
            <person name="Aoki H."/>
            <person name="Arikawa K."/>
            <person name="Arita K."/>
            <person name="Bito T."/>
            <person name="Chiden Y."/>
            <person name="Fujitsuka N."/>
            <person name="Fukunaka R."/>
            <person name="Hamada M."/>
            <person name="Harada C."/>
            <person name="Hayashi A."/>
            <person name="Hijishita S."/>
            <person name="Honda M."/>
            <person name="Hosokawa S."/>
            <person name="Ichikawa Y."/>
            <person name="Idonuma A."/>
            <person name="Iijima M."/>
            <person name="Ikeda M."/>
            <person name="Ikeno M."/>
            <person name="Ito K."/>
            <person name="Ito S."/>
            <person name="Ito T."/>
            <person name="Ito Y."/>
            <person name="Ito Y."/>
            <person name="Iwabuchi A."/>
            <person name="Kamiya K."/>
            <person name="Karasawa W."/>
            <person name="Kurita K."/>
            <person name="Katagiri S."/>
            <person name="Kikuta A."/>
            <person name="Kobayashi H."/>
            <person name="Kobayashi N."/>
            <person name="Machita K."/>
            <person name="Maehara T."/>
            <person name="Masukawa M."/>
            <person name="Mizubayashi T."/>
            <person name="Mukai Y."/>
            <person name="Nagasaki H."/>
            <person name="Nagata Y."/>
            <person name="Naito S."/>
            <person name="Nakashima M."/>
            <person name="Nakama Y."/>
            <person name="Nakamichi Y."/>
            <person name="Nakamura M."/>
            <person name="Meguro A."/>
            <person name="Negishi M."/>
            <person name="Ohta I."/>
            <person name="Ohta T."/>
            <person name="Okamoto M."/>
            <person name="Ono N."/>
            <person name="Saji S."/>
            <person name="Sakaguchi M."/>
            <person name="Sakai K."/>
            <person name="Shibata M."/>
            <person name="Shimokawa T."/>
            <person name="Song J."/>
            <person name="Takazaki Y."/>
            <person name="Terasawa K."/>
            <person name="Tsugane M."/>
            <person name="Tsuji K."/>
            <person name="Ueda S."/>
            <person name="Waki K."/>
            <person name="Yamagata H."/>
            <person name="Yamamoto M."/>
            <person name="Yamamoto S."/>
            <person name="Yamane H."/>
            <person name="Yoshiki S."/>
            <person name="Yoshihara R."/>
            <person name="Yukawa K."/>
            <person name="Zhong H."/>
            <person name="Yano M."/>
            <person name="Yuan Q."/>
            <person name="Ouyang S."/>
            <person name="Liu J."/>
            <person name="Jones K.M."/>
            <person name="Gansberger K."/>
            <person name="Moffat K."/>
            <person name="Hill J."/>
            <person name="Bera J."/>
            <person name="Fadrosh D."/>
            <person name="Jin S."/>
            <person name="Johri S."/>
            <person name="Kim M."/>
            <person name="Overton L."/>
            <person name="Reardon M."/>
            <person name="Tsitrin T."/>
            <person name="Vuong H."/>
            <person name="Weaver B."/>
            <person name="Ciecko A."/>
            <person name="Tallon L."/>
            <person name="Jackson J."/>
            <person name="Pai G."/>
            <person name="Aken S.V."/>
            <person name="Utterback T."/>
            <person name="Reidmuller S."/>
            <person name="Feldblyum T."/>
            <person name="Hsiao J."/>
            <person name="Zismann V."/>
            <person name="Iobst S."/>
            <person name="de Vazeille A.R."/>
            <person name="Buell C.R."/>
            <person name="Ying K."/>
            <person name="Li Y."/>
            <person name="Lu T."/>
            <person name="Huang Y."/>
            <person name="Zhao Q."/>
            <person name="Feng Q."/>
            <person name="Zhang L."/>
            <person name="Zhu J."/>
            <person name="Weng Q."/>
            <person name="Mu J."/>
            <person name="Lu Y."/>
            <person name="Fan D."/>
            <person name="Liu Y."/>
            <person name="Guan J."/>
            <person name="Zhang Y."/>
            <person name="Yu S."/>
            <person name="Liu X."/>
            <person name="Zhang Y."/>
            <person name="Hong G."/>
            <person name="Han B."/>
            <person name="Choisne N."/>
            <person name="Demange N."/>
            <person name="Orjeda G."/>
            <person name="Samain S."/>
            <person name="Cattolico L."/>
            <person name="Pelletier E."/>
            <person name="Couloux A."/>
            <person name="Segurens B."/>
            <person name="Wincker P."/>
            <person name="D'Hont A."/>
            <person name="Scarpelli C."/>
            <person name="Weissenbach J."/>
            <person name="Salanoubat M."/>
            <person name="Quetier F."/>
            <person name="Yu Y."/>
            <person name="Kim H.R."/>
            <person name="Rambo T."/>
            <person name="Currie J."/>
            <person name="Collura K."/>
            <person name="Luo M."/>
            <person name="Yang T."/>
            <person name="Ammiraju J.S.S."/>
            <person name="Engler F."/>
            <person name="Soderlund C."/>
            <person name="Wing R.A."/>
            <person name="Palmer L.E."/>
            <person name="de la Bastide M."/>
            <person name="Spiegel L."/>
            <person name="Nascimento L."/>
            <person name="Zutavern T."/>
            <person name="O'Shaughnessy A."/>
            <person name="Dike S."/>
            <person name="Dedhia N."/>
            <person name="Preston R."/>
            <person name="Balija V."/>
            <person name="McCombie W.R."/>
            <person name="Chow T."/>
            <person name="Chen H."/>
            <person name="Chung M."/>
            <person name="Chen C."/>
            <person name="Shaw J."/>
            <person name="Wu H."/>
            <person name="Hsiao K."/>
            <person name="Chao Y."/>
            <person name="Chu M."/>
            <person name="Cheng C."/>
            <person name="Hour A."/>
            <person name="Lee P."/>
            <person name="Lin S."/>
            <person name="Lin Y."/>
            <person name="Liou J."/>
            <person name="Liu S."/>
            <person name="Hsing Y."/>
            <person name="Raghuvanshi S."/>
            <person name="Mohanty A."/>
            <person name="Bharti A.K."/>
            <person name="Gaur A."/>
            <person name="Gupta V."/>
            <person name="Kumar D."/>
            <person name="Ravi V."/>
            <person name="Vij S."/>
            <person name="Kapur A."/>
            <person name="Khurana P."/>
            <person name="Khurana P."/>
            <person name="Khurana J.P."/>
            <person name="Tyagi A.K."/>
            <person name="Gaikwad K."/>
            <person name="Singh A."/>
            <person name="Dalal V."/>
            <person name="Srivastava S."/>
            <person name="Dixit A."/>
            <person name="Pal A.K."/>
            <person name="Ghazi I.A."/>
            <person name="Yadav M."/>
            <person name="Pandit A."/>
            <person name="Bhargava A."/>
            <person name="Sureshbabu K."/>
            <person name="Batra K."/>
            <person name="Sharma T.R."/>
            <person name="Mohapatra T."/>
            <person name="Singh N.K."/>
            <person name="Messing J."/>
            <person name="Nelson A.B."/>
            <person name="Fuks G."/>
            <person name="Kavchok S."/>
            <person name="Keizer G."/>
            <person name="Linton E."/>
            <person name="Llaca V."/>
            <person name="Song R."/>
            <person name="Tanyolac B."/>
            <person name="Young S."/>
            <person name="Ho-Il K."/>
            <person name="Hahn J.H."/>
            <person name="Sangsakoo G."/>
            <person name="Vanavichit A."/>
            <person name="de Mattos Luiz.A.T."/>
            <person name="Zimmer P.D."/>
            <person name="Malone G."/>
            <person name="Dellagostin O."/>
            <person name="de Oliveira A.C."/>
            <person name="Bevan M."/>
            <person name="Bancroft I."/>
            <person name="Minx P."/>
            <person name="Cordum H."/>
            <person name="Wilson R."/>
            <person name="Cheng Z."/>
            <person name="Jin W."/>
            <person name="Jiang J."/>
            <person name="Leong S.A."/>
            <person name="Iwama H."/>
            <person name="Gojobori T."/>
            <person name="Itoh T."/>
            <person name="Niimura Y."/>
            <person name="Fujii Y."/>
            <person name="Habara T."/>
            <person name="Sakai H."/>
            <person name="Sato Y."/>
            <person name="Wilson G."/>
            <person name="Kumar K."/>
            <person name="McCouch S."/>
            <person name="Juretic N."/>
            <person name="Hoen D."/>
            <person name="Wright S."/>
            <person name="Bruskiewich R."/>
            <person name="Bureau T."/>
            <person name="Miyao A."/>
            <person name="Hirochika H."/>
            <person name="Nishikawa T."/>
            <person name="Kadowaki K."/>
            <person name="Sugiura M."/>
            <person name="Burr B."/>
            <person name="Sasaki T."/>
        </authorList>
    </citation>
    <scope>NUCLEOTIDE SEQUENCE [LARGE SCALE GENOMIC DNA]</scope>
    <source>
        <strain evidence="3">cv. Nipponbare</strain>
    </source>
</reference>
<evidence type="ECO:0000313" key="3">
    <source>
        <dbReference type="Proteomes" id="UP000000763"/>
    </source>
</evidence>
<evidence type="ECO:0000313" key="2">
    <source>
        <dbReference type="EMBL" id="BAD08750.1"/>
    </source>
</evidence>
<name>Q6ZKY2_ORYSJ</name>
<evidence type="ECO:0000256" key="1">
    <source>
        <dbReference type="SAM" id="MobiDB-lite"/>
    </source>
</evidence>
<feature type="region of interest" description="Disordered" evidence="1">
    <location>
        <begin position="12"/>
        <end position="59"/>
    </location>
</feature>